<reference evidence="2" key="1">
    <citation type="submission" date="2016-11" db="EMBL/GenBank/DDBJ databases">
        <authorList>
            <person name="Varghese N."/>
            <person name="Submissions S."/>
        </authorList>
    </citation>
    <scope>NUCLEOTIDE SEQUENCE [LARGE SCALE GENOMIC DNA]</scope>
    <source>
        <strain evidence="2">DSM 15449</strain>
    </source>
</reference>
<dbReference type="AlphaFoldDB" id="A0A1M5ZQU4"/>
<accession>A0A1M5ZQU4</accession>
<dbReference type="Proteomes" id="UP000183954">
    <property type="component" value="Unassembled WGS sequence"/>
</dbReference>
<evidence type="ECO:0000313" key="1">
    <source>
        <dbReference type="EMBL" id="SHI26562.1"/>
    </source>
</evidence>
<evidence type="ECO:0000313" key="2">
    <source>
        <dbReference type="Proteomes" id="UP000183954"/>
    </source>
</evidence>
<organism evidence="1 2">
    <name type="scientific">Desulfosporosinus lacus DSM 15449</name>
    <dbReference type="NCBI Taxonomy" id="1121420"/>
    <lineage>
        <taxon>Bacteria</taxon>
        <taxon>Bacillati</taxon>
        <taxon>Bacillota</taxon>
        <taxon>Clostridia</taxon>
        <taxon>Eubacteriales</taxon>
        <taxon>Desulfitobacteriaceae</taxon>
        <taxon>Desulfosporosinus</taxon>
    </lineage>
</organism>
<gene>
    <name evidence="1" type="ORF">SAMN02746098_03536</name>
</gene>
<name>A0A1M5ZQU4_9FIRM</name>
<keyword evidence="2" id="KW-1185">Reference proteome</keyword>
<dbReference type="RefSeq" id="WP_282434020.1">
    <property type="nucleotide sequence ID" value="NZ_FQXJ01000014.1"/>
</dbReference>
<sequence length="41" mass="4749">MFGFGVLPFALGFGLGAAVSRPRYYPSVYYNAYAPYPYRWY</sequence>
<protein>
    <submittedName>
        <fullName evidence="1">Uncharacterized protein</fullName>
    </submittedName>
</protein>
<proteinExistence type="predicted"/>
<dbReference type="EMBL" id="FQXJ01000014">
    <property type="protein sequence ID" value="SHI26562.1"/>
    <property type="molecule type" value="Genomic_DNA"/>
</dbReference>